<accession>A0A379C900</accession>
<name>A0A379C900_9PAST</name>
<keyword evidence="1" id="KW-0378">Hydrolase</keyword>
<dbReference type="EC" id="3.1.3.-" evidence="1"/>
<dbReference type="Proteomes" id="UP000255417">
    <property type="component" value="Unassembled WGS sequence"/>
</dbReference>
<dbReference type="EMBL" id="UGTA01000001">
    <property type="protein sequence ID" value="SUB58176.1"/>
    <property type="molecule type" value="Genomic_DNA"/>
</dbReference>
<dbReference type="GO" id="GO:0005737">
    <property type="term" value="C:cytoplasm"/>
    <property type="evidence" value="ECO:0007669"/>
    <property type="project" value="InterPro"/>
</dbReference>
<dbReference type="SMART" id="SM00855">
    <property type="entry name" value="PGAM"/>
    <property type="match status" value="1"/>
</dbReference>
<dbReference type="Pfam" id="PF00300">
    <property type="entry name" value="His_Phos_1"/>
    <property type="match status" value="1"/>
</dbReference>
<dbReference type="SUPFAM" id="SSF53254">
    <property type="entry name" value="Phosphoglycerate mutase-like"/>
    <property type="match status" value="1"/>
</dbReference>
<dbReference type="OrthoDB" id="92610at2"/>
<proteinExistence type="predicted"/>
<dbReference type="Gene3D" id="3.40.50.1240">
    <property type="entry name" value="Phosphoglycerate mutase-like"/>
    <property type="match status" value="1"/>
</dbReference>
<dbReference type="InterPro" id="IPR029033">
    <property type="entry name" value="His_PPase_superfam"/>
</dbReference>
<evidence type="ECO:0000313" key="2">
    <source>
        <dbReference type="Proteomes" id="UP000255417"/>
    </source>
</evidence>
<dbReference type="GO" id="GO:0101006">
    <property type="term" value="F:protein histidine phosphatase activity"/>
    <property type="evidence" value="ECO:0007669"/>
    <property type="project" value="InterPro"/>
</dbReference>
<organism evidence="1 2">
    <name type="scientific">Phocoenobacter uteri</name>
    <dbReference type="NCBI Taxonomy" id="146806"/>
    <lineage>
        <taxon>Bacteria</taxon>
        <taxon>Pseudomonadati</taxon>
        <taxon>Pseudomonadota</taxon>
        <taxon>Gammaproteobacteria</taxon>
        <taxon>Pasteurellales</taxon>
        <taxon>Pasteurellaceae</taxon>
        <taxon>Phocoenobacter</taxon>
    </lineage>
</organism>
<keyword evidence="2" id="KW-1185">Reference proteome</keyword>
<sequence>MNVWIMRHGEAGFNAGVDHQRSLTEYGKKTARSQGEWLGKRLANKEQQIDKIIVSPFLRAQQTFEEVLKGLQAVNFDQKFTNSIQEKVESWEGVTPYGTPNSVLDYIRVLRESGVKNVLIISHLPLVYELVSYFTQHQSKVHFYPAVIAEIDWTTDNGKLIISEKPE</sequence>
<dbReference type="PIRSF" id="PIRSF000709">
    <property type="entry name" value="6PFK_2-Ptase"/>
    <property type="match status" value="1"/>
</dbReference>
<reference evidence="1 2" key="1">
    <citation type="submission" date="2018-06" db="EMBL/GenBank/DDBJ databases">
        <authorList>
            <consortium name="Pathogen Informatics"/>
            <person name="Doyle S."/>
        </authorList>
    </citation>
    <scope>NUCLEOTIDE SEQUENCE [LARGE SCALE GENOMIC DNA]</scope>
    <source>
        <strain evidence="1 2">NCTC12872</strain>
    </source>
</reference>
<gene>
    <name evidence="1" type="primary">sixA</name>
    <name evidence="1" type="ORF">NCTC12872_00126</name>
</gene>
<evidence type="ECO:0000313" key="1">
    <source>
        <dbReference type="EMBL" id="SUB58176.1"/>
    </source>
</evidence>
<dbReference type="AlphaFoldDB" id="A0A379C900"/>
<dbReference type="NCBIfam" id="TIGR00249">
    <property type="entry name" value="sixA"/>
    <property type="match status" value="1"/>
</dbReference>
<dbReference type="RefSeq" id="WP_115314708.1">
    <property type="nucleotide sequence ID" value="NZ_LWIF01000001.1"/>
</dbReference>
<dbReference type="InterPro" id="IPR004449">
    <property type="entry name" value="SixA"/>
</dbReference>
<protein>
    <submittedName>
        <fullName evidence="1">Phosphohistidine phosphatase sixA</fullName>
        <ecNumber evidence="1">3.1.3.-</ecNumber>
    </submittedName>
</protein>
<dbReference type="InterPro" id="IPR013078">
    <property type="entry name" value="His_Pase_superF_clade-1"/>
</dbReference>
<dbReference type="CDD" id="cd07067">
    <property type="entry name" value="HP_PGM_like"/>
    <property type="match status" value="1"/>
</dbReference>